<dbReference type="EMBL" id="BDSA01000002">
    <property type="protein sequence ID" value="GBE60076.1"/>
    <property type="molecule type" value="Genomic_DNA"/>
</dbReference>
<dbReference type="Proteomes" id="UP000236319">
    <property type="component" value="Unassembled WGS sequence"/>
</dbReference>
<feature type="compositionally biased region" description="Acidic residues" evidence="1">
    <location>
        <begin position="241"/>
        <end position="250"/>
    </location>
</feature>
<gene>
    <name evidence="3" type="ORF">BOVATA_015690</name>
</gene>
<feature type="compositionally biased region" description="Acidic residues" evidence="1">
    <location>
        <begin position="222"/>
        <end position="231"/>
    </location>
</feature>
<dbReference type="GeneID" id="39873846"/>
<comment type="caution">
    <text evidence="3">The sequence shown here is derived from an EMBL/GenBank/DDBJ whole genome shotgun (WGS) entry which is preliminary data.</text>
</comment>
<accession>A0A2H6KAR7</accession>
<feature type="region of interest" description="Disordered" evidence="1">
    <location>
        <begin position="173"/>
        <end position="256"/>
    </location>
</feature>
<evidence type="ECO:0000313" key="4">
    <source>
        <dbReference type="Proteomes" id="UP000236319"/>
    </source>
</evidence>
<evidence type="ECO:0000256" key="2">
    <source>
        <dbReference type="SAM" id="SignalP"/>
    </source>
</evidence>
<keyword evidence="4" id="KW-1185">Reference proteome</keyword>
<evidence type="ECO:0000313" key="3">
    <source>
        <dbReference type="EMBL" id="GBE60076.1"/>
    </source>
</evidence>
<name>A0A2H6KAR7_9APIC</name>
<dbReference type="OrthoDB" id="365966at2759"/>
<dbReference type="VEuPathDB" id="PiroplasmaDB:BOVATA_015690"/>
<organism evidence="3 4">
    <name type="scientific">Babesia ovata</name>
    <dbReference type="NCBI Taxonomy" id="189622"/>
    <lineage>
        <taxon>Eukaryota</taxon>
        <taxon>Sar</taxon>
        <taxon>Alveolata</taxon>
        <taxon>Apicomplexa</taxon>
        <taxon>Aconoidasida</taxon>
        <taxon>Piroplasmida</taxon>
        <taxon>Babesiidae</taxon>
        <taxon>Babesia</taxon>
    </lineage>
</organism>
<keyword evidence="2" id="KW-0732">Signal</keyword>
<reference evidence="3 4" key="1">
    <citation type="journal article" date="2017" name="BMC Genomics">
        <title>Whole-genome assembly of Babesia ovata and comparative genomics between closely related pathogens.</title>
        <authorList>
            <person name="Yamagishi J."/>
            <person name="Asada M."/>
            <person name="Hakimi H."/>
            <person name="Tanaka T.Q."/>
            <person name="Sugimoto C."/>
            <person name="Kawazu S."/>
        </authorList>
    </citation>
    <scope>NUCLEOTIDE SEQUENCE [LARGE SCALE GENOMIC DNA]</scope>
    <source>
        <strain evidence="3 4">Miyake</strain>
    </source>
</reference>
<feature type="signal peptide" evidence="2">
    <location>
        <begin position="1"/>
        <end position="20"/>
    </location>
</feature>
<evidence type="ECO:0000256" key="1">
    <source>
        <dbReference type="SAM" id="MobiDB-lite"/>
    </source>
</evidence>
<sequence>MSSIARRSFALVLLAAYIGAFSVFGDAKPSSATEPNIKTQSHCPRGAKCALINKDEKHHIHLGTYNNEGENEPLVIKVHKSQLKEPRYYAVTADSRKATGNEWMSVGVFNTGEHKKVKGRHQKYFNRILTKKFMRRIVMTGQQAHGIRAIAFVTRNVKKTVYDIKFRGGHHVEARPESTTEAVHVQDGDEVDAQPKTTTDSVSVAEGDEAEAQTEASPDADAAAEGDEAEAQTEASPDTDAAAEGDEAEAQTETSPDAIAAAPAERDENHLFMFPEVDGPEYAKGTIIVYPGVKEGKYYVVFAYGNPLGGPEMECFKEVIVKVLP</sequence>
<dbReference type="AlphaFoldDB" id="A0A2H6KAR7"/>
<proteinExistence type="predicted"/>
<feature type="chain" id="PRO_5014187326" evidence="2">
    <location>
        <begin position="21"/>
        <end position="325"/>
    </location>
</feature>
<protein>
    <submittedName>
        <fullName evidence="3">Chromosome segregation and condensation protein</fullName>
    </submittedName>
</protein>
<dbReference type="RefSeq" id="XP_028866319.1">
    <property type="nucleotide sequence ID" value="XM_029010486.1"/>
</dbReference>